<dbReference type="SUPFAM" id="SSF46689">
    <property type="entry name" value="Homeodomain-like"/>
    <property type="match status" value="1"/>
</dbReference>
<dbReference type="GO" id="GO:0003700">
    <property type="term" value="F:DNA-binding transcription factor activity"/>
    <property type="evidence" value="ECO:0007669"/>
    <property type="project" value="InterPro"/>
</dbReference>
<dbReference type="PROSITE" id="PS01124">
    <property type="entry name" value="HTH_ARAC_FAMILY_2"/>
    <property type="match status" value="1"/>
</dbReference>
<dbReference type="InterPro" id="IPR052158">
    <property type="entry name" value="INH-QAR"/>
</dbReference>
<dbReference type="SUPFAM" id="SSF52317">
    <property type="entry name" value="Class I glutamine amidotransferase-like"/>
    <property type="match status" value="1"/>
</dbReference>
<dbReference type="GO" id="GO:0043565">
    <property type="term" value="F:sequence-specific DNA binding"/>
    <property type="evidence" value="ECO:0007669"/>
    <property type="project" value="InterPro"/>
</dbReference>
<dbReference type="Proteomes" id="UP000274358">
    <property type="component" value="Unassembled WGS sequence"/>
</dbReference>
<dbReference type="AlphaFoldDB" id="A0A432M946"/>
<dbReference type="PANTHER" id="PTHR43130:SF11">
    <property type="entry name" value="TRANSCRIPTIONAL REGULATORY PROTEIN"/>
    <property type="match status" value="1"/>
</dbReference>
<gene>
    <name evidence="4" type="ORF">EKH80_06840</name>
</gene>
<keyword evidence="1" id="KW-0805">Transcription regulation</keyword>
<dbReference type="EMBL" id="RYYV01000004">
    <property type="protein sequence ID" value="RUL77590.1"/>
    <property type="molecule type" value="Genomic_DNA"/>
</dbReference>
<accession>A0A432M946</accession>
<keyword evidence="5" id="KW-1185">Reference proteome</keyword>
<organism evidence="4 5">
    <name type="scientific">Dyella choica</name>
    <dbReference type="NCBI Taxonomy" id="1927959"/>
    <lineage>
        <taxon>Bacteria</taxon>
        <taxon>Pseudomonadati</taxon>
        <taxon>Pseudomonadota</taxon>
        <taxon>Gammaproteobacteria</taxon>
        <taxon>Lysobacterales</taxon>
        <taxon>Rhodanobacteraceae</taxon>
        <taxon>Dyella</taxon>
    </lineage>
</organism>
<dbReference type="RefSeq" id="WP_126683985.1">
    <property type="nucleotide sequence ID" value="NZ_RYYV01000004.1"/>
</dbReference>
<reference evidence="4 5" key="1">
    <citation type="submission" date="2018-12" db="EMBL/GenBank/DDBJ databases">
        <title>Dyella dinghuensis sp. nov. DHOA06 and Dyella choica sp. nov. 4M-K27, isolated from forest soil.</title>
        <authorList>
            <person name="Qiu L.-H."/>
            <person name="Gao Z.-H."/>
        </authorList>
    </citation>
    <scope>NUCLEOTIDE SEQUENCE [LARGE SCALE GENOMIC DNA]</scope>
    <source>
        <strain evidence="4 5">4M-K27</strain>
    </source>
</reference>
<dbReference type="CDD" id="cd03138">
    <property type="entry name" value="GATase1_AraC_2"/>
    <property type="match status" value="1"/>
</dbReference>
<dbReference type="Pfam" id="PF12833">
    <property type="entry name" value="HTH_18"/>
    <property type="match status" value="1"/>
</dbReference>
<evidence type="ECO:0000259" key="3">
    <source>
        <dbReference type="PROSITE" id="PS01124"/>
    </source>
</evidence>
<feature type="domain" description="HTH araC/xylS-type" evidence="3">
    <location>
        <begin position="221"/>
        <end position="319"/>
    </location>
</feature>
<dbReference type="SMART" id="SM00342">
    <property type="entry name" value="HTH_ARAC"/>
    <property type="match status" value="1"/>
</dbReference>
<name>A0A432M946_9GAMM</name>
<comment type="caution">
    <text evidence="4">The sequence shown here is derived from an EMBL/GenBank/DDBJ whole genome shotgun (WGS) entry which is preliminary data.</text>
</comment>
<dbReference type="PANTHER" id="PTHR43130">
    <property type="entry name" value="ARAC-FAMILY TRANSCRIPTIONAL REGULATOR"/>
    <property type="match status" value="1"/>
</dbReference>
<dbReference type="InterPro" id="IPR029062">
    <property type="entry name" value="Class_I_gatase-like"/>
</dbReference>
<dbReference type="Gene3D" id="3.40.50.880">
    <property type="match status" value="1"/>
</dbReference>
<evidence type="ECO:0000256" key="1">
    <source>
        <dbReference type="ARBA" id="ARBA00023015"/>
    </source>
</evidence>
<evidence type="ECO:0000313" key="4">
    <source>
        <dbReference type="EMBL" id="RUL77590.1"/>
    </source>
</evidence>
<proteinExistence type="predicted"/>
<dbReference type="Gene3D" id="1.10.10.60">
    <property type="entry name" value="Homeodomain-like"/>
    <property type="match status" value="1"/>
</dbReference>
<evidence type="ECO:0000256" key="2">
    <source>
        <dbReference type="ARBA" id="ARBA00023163"/>
    </source>
</evidence>
<evidence type="ECO:0000313" key="5">
    <source>
        <dbReference type="Proteomes" id="UP000274358"/>
    </source>
</evidence>
<dbReference type="InterPro" id="IPR018060">
    <property type="entry name" value="HTH_AraC"/>
</dbReference>
<dbReference type="OrthoDB" id="9803764at2"/>
<sequence>MKIAILALEGMFDTGLTTVLDALATANTLAQWTGIPTPGFDFTLMGVRPQVRTALGLQVPVCEVADTPTPDWVIVPALANIVPERLLPTLARSDVVDALGVLRRWHDAGARLAAACTGTFILAESGLLDGCEATTTWWLSPVFHQRYPDVRLDAHRLVVPSGVMVTAGAALSHLDLALWLIRNNSPELAALVAKYLVFDSRLSQSGYVISDHLAHSDPLIERFDRWVRERLDSSLALDSIAEALGTSKRTLSRRLADVLGKTPLEYIQDLRIERAVHLLKTSKHSVDQIAEQVGYADGVTLRTLLRRRLGKGIRELRPRD</sequence>
<keyword evidence="2" id="KW-0804">Transcription</keyword>
<dbReference type="InterPro" id="IPR009057">
    <property type="entry name" value="Homeodomain-like_sf"/>
</dbReference>
<protein>
    <submittedName>
        <fullName evidence="4">Helix-turn-helix domain-containing protein</fullName>
    </submittedName>
</protein>